<comment type="caution">
    <text evidence="3">The sequence shown here is derived from an EMBL/GenBank/DDBJ whole genome shotgun (WGS) entry which is preliminary data.</text>
</comment>
<dbReference type="Proteomes" id="UP000450676">
    <property type="component" value="Unassembled WGS sequence"/>
</dbReference>
<dbReference type="EMBL" id="WWCU01000022">
    <property type="protein sequence ID" value="MYN09383.1"/>
    <property type="molecule type" value="Genomic_DNA"/>
</dbReference>
<feature type="chain" id="PRO_5031507585" description="DUF4105 domain-containing protein" evidence="2">
    <location>
        <begin position="25"/>
        <end position="529"/>
    </location>
</feature>
<feature type="signal peptide" evidence="2">
    <location>
        <begin position="1"/>
        <end position="24"/>
    </location>
</feature>
<dbReference type="AlphaFoldDB" id="A0A7X4HEM8"/>
<evidence type="ECO:0000256" key="2">
    <source>
        <dbReference type="SAM" id="SignalP"/>
    </source>
</evidence>
<organism evidence="3 4">
    <name type="scientific">Pseudoduganella aquatica</name>
    <dbReference type="NCBI Taxonomy" id="2660641"/>
    <lineage>
        <taxon>Bacteria</taxon>
        <taxon>Pseudomonadati</taxon>
        <taxon>Pseudomonadota</taxon>
        <taxon>Betaproteobacteria</taxon>
        <taxon>Burkholderiales</taxon>
        <taxon>Oxalobacteraceae</taxon>
        <taxon>Telluria group</taxon>
        <taxon>Pseudoduganella</taxon>
    </lineage>
</organism>
<sequence length="529" mass="57371">MHTHHAMAAGALALQFASILPAAAQPAPVKAALEGGERLGLYDGSQFRYGDGRCGGCAPRQALWYFQQEGLAVPRQPASTALPALPDLVWLGAPHLVPQATLAPSGQALQAPGAAPLAMQLAPKIAPNRSYFNAATLDFFRQRAVRVRGTLRAQAGQPSFEARTIWPLDYVIDAASMRAQPLAAAGDTLSAFVRQENGGARSPYATRLVWERRPAARDWGGKAVLALMLNGAQGDDDEAYGGHFAVATGRLGQHGEWADWMVNNFYNLDSYSEKGIIASMVPMDNYLMDLNSGQQYYRPSTMLVAVLRDARTAQAYQRSMQDRFRRFYRHEFSYRHASANCAGISMDAFRALGWQVPEQGPTSRLKAIGAYGYKAAKDLSLASGHKAYGYFTEEQTRLYPAVAFAALGQDLLKLLAGAAPGRALSAYEQQLRADVEALVLVRIPQVPSSRAFGSAPVFSIDEFMARAPQDEARWQIVPVPPRPFPAELRTGPALADDSSLPVPVPVGGLLLGVVGAGVGWHWRRRRRAA</sequence>
<keyword evidence="1" id="KW-1133">Transmembrane helix</keyword>
<name>A0A7X4HEM8_9BURK</name>
<feature type="transmembrane region" description="Helical" evidence="1">
    <location>
        <begin position="502"/>
        <end position="522"/>
    </location>
</feature>
<evidence type="ECO:0008006" key="5">
    <source>
        <dbReference type="Google" id="ProtNLM"/>
    </source>
</evidence>
<keyword evidence="2" id="KW-0732">Signal</keyword>
<keyword evidence="1" id="KW-0812">Transmembrane</keyword>
<proteinExistence type="predicted"/>
<evidence type="ECO:0000313" key="4">
    <source>
        <dbReference type="Proteomes" id="UP000450676"/>
    </source>
</evidence>
<reference evidence="3 4" key="1">
    <citation type="submission" date="2019-12" db="EMBL/GenBank/DDBJ databases">
        <title>Novel species isolated from a subtropical stream in China.</title>
        <authorList>
            <person name="Lu H."/>
        </authorList>
    </citation>
    <scope>NUCLEOTIDE SEQUENCE [LARGE SCALE GENOMIC DNA]</scope>
    <source>
        <strain evidence="3 4">FT127W</strain>
    </source>
</reference>
<dbReference type="RefSeq" id="WP_161073686.1">
    <property type="nucleotide sequence ID" value="NZ_WWCU01000022.1"/>
</dbReference>
<keyword evidence="1" id="KW-0472">Membrane</keyword>
<evidence type="ECO:0000313" key="3">
    <source>
        <dbReference type="EMBL" id="MYN09383.1"/>
    </source>
</evidence>
<gene>
    <name evidence="3" type="ORF">GTP77_18835</name>
</gene>
<evidence type="ECO:0000256" key="1">
    <source>
        <dbReference type="SAM" id="Phobius"/>
    </source>
</evidence>
<accession>A0A7X4HEM8</accession>
<keyword evidence="4" id="KW-1185">Reference proteome</keyword>
<protein>
    <recommendedName>
        <fullName evidence="5">DUF4105 domain-containing protein</fullName>
    </recommendedName>
</protein>